<feature type="chain" id="PRO_5046112484" description="Peptidoglycan binding-like domain-containing protein" evidence="2">
    <location>
        <begin position="28"/>
        <end position="371"/>
    </location>
</feature>
<dbReference type="Proteomes" id="UP001200741">
    <property type="component" value="Unassembled WGS sequence"/>
</dbReference>
<feature type="compositionally biased region" description="Polar residues" evidence="1">
    <location>
        <begin position="304"/>
        <end position="316"/>
    </location>
</feature>
<feature type="region of interest" description="Disordered" evidence="1">
    <location>
        <begin position="131"/>
        <end position="159"/>
    </location>
</feature>
<accession>A0ABS8XWJ3</accession>
<dbReference type="EMBL" id="JAJTWU010000009">
    <property type="protein sequence ID" value="MCE4557027.1"/>
    <property type="molecule type" value="Genomic_DNA"/>
</dbReference>
<sequence length="371" mass="39657">MPLQPARRTRAALLACLAVATTGIATAQPDRALIQAAIFVTTFDRLDDGCAGRYTATQREQVQRWQADNGVDAMRSRTTALRADPSFAAQVDRAAQLIVQMAHSKGADDCRAAASLTQLPDARFGRELAAAPAPVSPPPALAPTAPPLKSPTTPSTVPPAAPVAAATLEQIDSFAFDTRPKMGMGGFIALDIFPVVLFKSGEVLKDVSGLRYAGGMNAHRSAHADDWSRWRRQGGKVQVLKNGQWEDLPFDNTYARLPADLRLAGRFRSTSGVGNIAVGGQQSVTVVDEYRFAADGGVVRSGAVGSTAQAGDTSVVTRGGSGERRGRYRTDGLLLRIDYEDGSREQRVLITDPKKPGGVLWLDGESYVERR</sequence>
<feature type="signal peptide" evidence="2">
    <location>
        <begin position="1"/>
        <end position="27"/>
    </location>
</feature>
<evidence type="ECO:0008006" key="5">
    <source>
        <dbReference type="Google" id="ProtNLM"/>
    </source>
</evidence>
<dbReference type="RefSeq" id="WP_233374409.1">
    <property type="nucleotide sequence ID" value="NZ_JAJTWU010000009.1"/>
</dbReference>
<proteinExistence type="predicted"/>
<reference evidence="3 4" key="1">
    <citation type="submission" date="2021-12" db="EMBL/GenBank/DDBJ databases">
        <title>Genome seq of P8.</title>
        <authorList>
            <person name="Seo T."/>
        </authorList>
    </citation>
    <scope>NUCLEOTIDE SEQUENCE [LARGE SCALE GENOMIC DNA]</scope>
    <source>
        <strain evidence="3 4">P8</strain>
    </source>
</reference>
<feature type="region of interest" description="Disordered" evidence="1">
    <location>
        <begin position="304"/>
        <end position="324"/>
    </location>
</feature>
<comment type="caution">
    <text evidence="3">The sequence shown here is derived from an EMBL/GenBank/DDBJ whole genome shotgun (WGS) entry which is preliminary data.</text>
</comment>
<name>A0ABS8XWJ3_9BURK</name>
<organism evidence="3 4">
    <name type="scientific">Pelomonas cellulosilytica</name>
    <dbReference type="NCBI Taxonomy" id="2906762"/>
    <lineage>
        <taxon>Bacteria</taxon>
        <taxon>Pseudomonadati</taxon>
        <taxon>Pseudomonadota</taxon>
        <taxon>Betaproteobacteria</taxon>
        <taxon>Burkholderiales</taxon>
        <taxon>Sphaerotilaceae</taxon>
        <taxon>Roseateles</taxon>
    </lineage>
</organism>
<evidence type="ECO:0000256" key="1">
    <source>
        <dbReference type="SAM" id="MobiDB-lite"/>
    </source>
</evidence>
<evidence type="ECO:0000256" key="2">
    <source>
        <dbReference type="SAM" id="SignalP"/>
    </source>
</evidence>
<gene>
    <name evidence="3" type="ORF">LXT13_21745</name>
</gene>
<protein>
    <recommendedName>
        <fullName evidence="5">Peptidoglycan binding-like domain-containing protein</fullName>
    </recommendedName>
</protein>
<evidence type="ECO:0000313" key="4">
    <source>
        <dbReference type="Proteomes" id="UP001200741"/>
    </source>
</evidence>
<evidence type="ECO:0000313" key="3">
    <source>
        <dbReference type="EMBL" id="MCE4557027.1"/>
    </source>
</evidence>
<keyword evidence="2" id="KW-0732">Signal</keyword>
<feature type="compositionally biased region" description="Pro residues" evidence="1">
    <location>
        <begin position="134"/>
        <end position="149"/>
    </location>
</feature>
<keyword evidence="4" id="KW-1185">Reference proteome</keyword>